<protein>
    <submittedName>
        <fullName evidence="1">Uncharacterized protein</fullName>
    </submittedName>
</protein>
<comment type="caution">
    <text evidence="1">The sequence shown here is derived from an EMBL/GenBank/DDBJ whole genome shotgun (WGS) entry which is preliminary data.</text>
</comment>
<accession>A0ACB6QHG3</accession>
<name>A0ACB6QHG3_9PLEO</name>
<sequence length="127" mass="14584">MKHMIVLNMYEAIVRSPCAVVLWRTPSNQPPLRHIGTYEPPIVPIIIPHSETAMTRNHLCLSRFWPDKCHVYAALKPAPLLRSRNFFLHRYEEVPEDLIGKNGSDSACCMCRGRGRCGDMVWTYVGF</sequence>
<proteinExistence type="predicted"/>
<dbReference type="EMBL" id="MU003525">
    <property type="protein sequence ID" value="KAF2466316.1"/>
    <property type="molecule type" value="Genomic_DNA"/>
</dbReference>
<evidence type="ECO:0000313" key="1">
    <source>
        <dbReference type="EMBL" id="KAF2466316.1"/>
    </source>
</evidence>
<evidence type="ECO:0000313" key="2">
    <source>
        <dbReference type="Proteomes" id="UP000799755"/>
    </source>
</evidence>
<dbReference type="Proteomes" id="UP000799755">
    <property type="component" value="Unassembled WGS sequence"/>
</dbReference>
<reference evidence="1" key="1">
    <citation type="journal article" date="2020" name="Stud. Mycol.">
        <title>101 Dothideomycetes genomes: a test case for predicting lifestyles and emergence of pathogens.</title>
        <authorList>
            <person name="Haridas S."/>
            <person name="Albert R."/>
            <person name="Binder M."/>
            <person name="Bloem J."/>
            <person name="Labutti K."/>
            <person name="Salamov A."/>
            <person name="Andreopoulos B."/>
            <person name="Baker S."/>
            <person name="Barry K."/>
            <person name="Bills G."/>
            <person name="Bluhm B."/>
            <person name="Cannon C."/>
            <person name="Castanera R."/>
            <person name="Culley D."/>
            <person name="Daum C."/>
            <person name="Ezra D."/>
            <person name="Gonzalez J."/>
            <person name="Henrissat B."/>
            <person name="Kuo A."/>
            <person name="Liang C."/>
            <person name="Lipzen A."/>
            <person name="Lutzoni F."/>
            <person name="Magnuson J."/>
            <person name="Mondo S."/>
            <person name="Nolan M."/>
            <person name="Ohm R."/>
            <person name="Pangilinan J."/>
            <person name="Park H.-J."/>
            <person name="Ramirez L."/>
            <person name="Alfaro M."/>
            <person name="Sun H."/>
            <person name="Tritt A."/>
            <person name="Yoshinaga Y."/>
            <person name="Zwiers L.-H."/>
            <person name="Turgeon B."/>
            <person name="Goodwin S."/>
            <person name="Spatafora J."/>
            <person name="Crous P."/>
            <person name="Grigoriev I."/>
        </authorList>
    </citation>
    <scope>NUCLEOTIDE SEQUENCE</scope>
    <source>
        <strain evidence="1">ATCC 200398</strain>
    </source>
</reference>
<gene>
    <name evidence="1" type="ORF">BDR25DRAFT_77422</name>
</gene>
<keyword evidence="2" id="KW-1185">Reference proteome</keyword>
<organism evidence="1 2">
    <name type="scientific">Lindgomyces ingoldianus</name>
    <dbReference type="NCBI Taxonomy" id="673940"/>
    <lineage>
        <taxon>Eukaryota</taxon>
        <taxon>Fungi</taxon>
        <taxon>Dikarya</taxon>
        <taxon>Ascomycota</taxon>
        <taxon>Pezizomycotina</taxon>
        <taxon>Dothideomycetes</taxon>
        <taxon>Pleosporomycetidae</taxon>
        <taxon>Pleosporales</taxon>
        <taxon>Lindgomycetaceae</taxon>
        <taxon>Lindgomyces</taxon>
    </lineage>
</organism>